<organism evidence="11 12">
    <name type="scientific">Marasmiellus scandens</name>
    <dbReference type="NCBI Taxonomy" id="2682957"/>
    <lineage>
        <taxon>Eukaryota</taxon>
        <taxon>Fungi</taxon>
        <taxon>Dikarya</taxon>
        <taxon>Basidiomycota</taxon>
        <taxon>Agaricomycotina</taxon>
        <taxon>Agaricomycetes</taxon>
        <taxon>Agaricomycetidae</taxon>
        <taxon>Agaricales</taxon>
        <taxon>Marasmiineae</taxon>
        <taxon>Omphalotaceae</taxon>
        <taxon>Marasmiellus</taxon>
    </lineage>
</organism>
<dbReference type="PANTHER" id="PTHR12960:SF0">
    <property type="entry name" value="MRNA EXPORT FACTOR GLE1"/>
    <property type="match status" value="1"/>
</dbReference>
<comment type="similarity">
    <text evidence="2">Belongs to the GLE1 family.</text>
</comment>
<keyword evidence="3" id="KW-0813">Transport</keyword>
<dbReference type="InterPro" id="IPR038506">
    <property type="entry name" value="GLE1-like_sf"/>
</dbReference>
<protein>
    <recommendedName>
        <fullName evidence="9">mRNA export factor GLE1</fullName>
    </recommendedName>
    <alternativeName>
        <fullName evidence="10">Nucleoporin GLE1</fullName>
    </alternativeName>
</protein>
<evidence type="ECO:0000256" key="1">
    <source>
        <dbReference type="ARBA" id="ARBA00004567"/>
    </source>
</evidence>
<evidence type="ECO:0000256" key="6">
    <source>
        <dbReference type="ARBA" id="ARBA00023010"/>
    </source>
</evidence>
<accession>A0ABR1J8M6</accession>
<dbReference type="Proteomes" id="UP001498398">
    <property type="component" value="Unassembled WGS sequence"/>
</dbReference>
<evidence type="ECO:0000256" key="4">
    <source>
        <dbReference type="ARBA" id="ARBA00022816"/>
    </source>
</evidence>
<evidence type="ECO:0000256" key="3">
    <source>
        <dbReference type="ARBA" id="ARBA00022448"/>
    </source>
</evidence>
<evidence type="ECO:0000313" key="12">
    <source>
        <dbReference type="Proteomes" id="UP001498398"/>
    </source>
</evidence>
<comment type="caution">
    <text evidence="11">The sequence shown here is derived from an EMBL/GenBank/DDBJ whole genome shotgun (WGS) entry which is preliminary data.</text>
</comment>
<evidence type="ECO:0000256" key="5">
    <source>
        <dbReference type="ARBA" id="ARBA00022927"/>
    </source>
</evidence>
<dbReference type="Pfam" id="PF07817">
    <property type="entry name" value="GLE1"/>
    <property type="match status" value="1"/>
</dbReference>
<keyword evidence="6" id="KW-0811">Translocation</keyword>
<evidence type="ECO:0000256" key="2">
    <source>
        <dbReference type="ARBA" id="ARBA00011056"/>
    </source>
</evidence>
<gene>
    <name evidence="11" type="primary">GLE1_1</name>
    <name evidence="11" type="ORF">VKT23_011584</name>
</gene>
<reference evidence="11 12" key="1">
    <citation type="submission" date="2024-01" db="EMBL/GenBank/DDBJ databases">
        <title>A draft genome for the cacao thread blight pathogen Marasmiellus scandens.</title>
        <authorList>
            <person name="Baruah I.K."/>
            <person name="Leung J."/>
            <person name="Bukari Y."/>
            <person name="Amoako-Attah I."/>
            <person name="Meinhardt L.W."/>
            <person name="Bailey B.A."/>
            <person name="Cohen S.P."/>
        </authorList>
    </citation>
    <scope>NUCLEOTIDE SEQUENCE [LARGE SCALE GENOMIC DNA]</scope>
    <source>
        <strain evidence="11 12">GH-19</strain>
    </source>
</reference>
<keyword evidence="4" id="KW-0509">mRNA transport</keyword>
<evidence type="ECO:0000256" key="10">
    <source>
        <dbReference type="ARBA" id="ARBA00029983"/>
    </source>
</evidence>
<comment type="subcellular location">
    <subcellularLocation>
        <location evidence="1">Nucleus</location>
        <location evidence="1">Nuclear pore complex</location>
    </subcellularLocation>
</comment>
<evidence type="ECO:0000313" key="11">
    <source>
        <dbReference type="EMBL" id="KAK7454071.1"/>
    </source>
</evidence>
<dbReference type="EMBL" id="JBANRG010000025">
    <property type="protein sequence ID" value="KAK7454071.1"/>
    <property type="molecule type" value="Genomic_DNA"/>
</dbReference>
<keyword evidence="7" id="KW-0906">Nuclear pore complex</keyword>
<dbReference type="InterPro" id="IPR012476">
    <property type="entry name" value="GLE1"/>
</dbReference>
<evidence type="ECO:0000256" key="8">
    <source>
        <dbReference type="ARBA" id="ARBA00023242"/>
    </source>
</evidence>
<keyword evidence="12" id="KW-1185">Reference proteome</keyword>
<dbReference type="Gene3D" id="1.25.40.510">
    <property type="entry name" value="GLE1-like"/>
    <property type="match status" value="1"/>
</dbReference>
<proteinExistence type="inferred from homology"/>
<evidence type="ECO:0000256" key="9">
    <source>
        <dbReference type="ARBA" id="ARBA00026227"/>
    </source>
</evidence>
<sequence length="320" mass="35508">MLYDPCAEAPVSCLSLGAASKLLHHELTAQEDWTEAKKNLDSIKTQGTKFVKANPSLESTFNIIRRQITLRVGQVTNDLDSINRISTELVQIQIFLLSPFLPQLYIALLSSLSKAFILQAEIEVTAEKKSVIPLAQVAFNCLDTLEGLPEVFFSKICQRIGGWAIPFSSPEKDFDGGPWANDDERCKVSGRKEGESESEYTDRVMGVMRLYFAVLKIRPTRQPLKEMWQLPRIWTWFARFMGEGGLLETPVGAQVLYVALDVLGKDARAIWGLQFVKLLALIYKGTTTGLGNGELIGGTTPEGVAARVKVQLVVEAIMKD</sequence>
<keyword evidence="8" id="KW-0539">Nucleus</keyword>
<evidence type="ECO:0000256" key="7">
    <source>
        <dbReference type="ARBA" id="ARBA00023132"/>
    </source>
</evidence>
<dbReference type="PANTHER" id="PTHR12960">
    <property type="entry name" value="GLE-1-RELATED"/>
    <property type="match status" value="1"/>
</dbReference>
<name>A0ABR1J8M6_9AGAR</name>
<keyword evidence="5" id="KW-0653">Protein transport</keyword>